<gene>
    <name evidence="1" type="ORF">Acr_25g0003270</name>
</gene>
<evidence type="ECO:0000313" key="1">
    <source>
        <dbReference type="EMBL" id="GFZ15918.1"/>
    </source>
</evidence>
<protein>
    <submittedName>
        <fullName evidence="1">Uncharacterized protein</fullName>
    </submittedName>
</protein>
<accession>A0A7J0GYV1</accession>
<dbReference type="EMBL" id="BJWL01000025">
    <property type="protein sequence ID" value="GFZ15918.1"/>
    <property type="molecule type" value="Genomic_DNA"/>
</dbReference>
<proteinExistence type="predicted"/>
<organism evidence="1 2">
    <name type="scientific">Actinidia rufa</name>
    <dbReference type="NCBI Taxonomy" id="165716"/>
    <lineage>
        <taxon>Eukaryota</taxon>
        <taxon>Viridiplantae</taxon>
        <taxon>Streptophyta</taxon>
        <taxon>Embryophyta</taxon>
        <taxon>Tracheophyta</taxon>
        <taxon>Spermatophyta</taxon>
        <taxon>Magnoliopsida</taxon>
        <taxon>eudicotyledons</taxon>
        <taxon>Gunneridae</taxon>
        <taxon>Pentapetalae</taxon>
        <taxon>asterids</taxon>
        <taxon>Ericales</taxon>
        <taxon>Actinidiaceae</taxon>
        <taxon>Actinidia</taxon>
    </lineage>
</organism>
<dbReference type="Proteomes" id="UP000585474">
    <property type="component" value="Unassembled WGS sequence"/>
</dbReference>
<reference evidence="1 2" key="1">
    <citation type="submission" date="2019-07" db="EMBL/GenBank/DDBJ databases">
        <title>De Novo Assembly of kiwifruit Actinidia rufa.</title>
        <authorList>
            <person name="Sugita-Konishi S."/>
            <person name="Sato K."/>
            <person name="Mori E."/>
            <person name="Abe Y."/>
            <person name="Kisaki G."/>
            <person name="Hamano K."/>
            <person name="Suezawa K."/>
            <person name="Otani M."/>
            <person name="Fukuda T."/>
            <person name="Manabe T."/>
            <person name="Gomi K."/>
            <person name="Tabuchi M."/>
            <person name="Akimitsu K."/>
            <person name="Kataoka I."/>
        </authorList>
    </citation>
    <scope>NUCLEOTIDE SEQUENCE [LARGE SCALE GENOMIC DNA]</scope>
    <source>
        <strain evidence="2">cv. Fuchu</strain>
    </source>
</reference>
<keyword evidence="2" id="KW-1185">Reference proteome</keyword>
<dbReference type="AlphaFoldDB" id="A0A7J0GYV1"/>
<name>A0A7J0GYV1_9ERIC</name>
<evidence type="ECO:0000313" key="2">
    <source>
        <dbReference type="Proteomes" id="UP000585474"/>
    </source>
</evidence>
<sequence>MVHTKHASNDPRAGLNLEEPETVSNQRWFKTMAIQDAWVPNFRERPIITDNQPTIVLIKGFSNSTVKKGKNLGLIEQEREEERVDNMDVKGNLDIIPLQTERVQIPPNAQEQEQDVGYDTEHVNEEIHVGVNVETKSPMHRASPIHEGTSYKEGPPTWFLRYFNELKTSLEEVKQQQEEIIQNQVRQEQYMDRLGDSLHGLDQQVDRLGTFYEEQGQRVDRIGNMCETMHEENSQHFPTSTVIWKVYGMYLVHILLLHLLHRVKDLLGLLPIAIRLIDDAPKR</sequence>
<comment type="caution">
    <text evidence="1">The sequence shown here is derived from an EMBL/GenBank/DDBJ whole genome shotgun (WGS) entry which is preliminary data.</text>
</comment>